<evidence type="ECO:0000313" key="14">
    <source>
        <dbReference type="Proteomes" id="UP000540079"/>
    </source>
</evidence>
<dbReference type="GO" id="GO:0005886">
    <property type="term" value="C:plasma membrane"/>
    <property type="evidence" value="ECO:0007669"/>
    <property type="project" value="UniProtKB-SubCell"/>
</dbReference>
<reference evidence="13 14" key="1">
    <citation type="journal article" date="2018" name="Front. Microbiol.">
        <title>Genetic and Phylogenetic Characteristics of Pasteurella multocida Isolates From Different Host Species.</title>
        <authorList>
            <person name="Peng Z."/>
            <person name="Liang W."/>
            <person name="Wang F."/>
            <person name="Xu Z."/>
            <person name="Xie Z."/>
            <person name="Lian Z."/>
            <person name="Hua L."/>
            <person name="Zhou R."/>
            <person name="Chen H."/>
            <person name="Wu B."/>
        </authorList>
    </citation>
    <scope>NUCLEOTIDE SEQUENCE [LARGE SCALE GENOMIC DNA]</scope>
    <source>
        <strain evidence="13 14">HNA06</strain>
    </source>
</reference>
<evidence type="ECO:0000313" key="13">
    <source>
        <dbReference type="EMBL" id="NNI78215.1"/>
    </source>
</evidence>
<keyword evidence="4 9" id="KW-0997">Cell inner membrane</keyword>
<evidence type="ECO:0000256" key="2">
    <source>
        <dbReference type="ARBA" id="ARBA00022448"/>
    </source>
</evidence>
<dbReference type="EMBL" id="JANIEN010000005">
    <property type="protein sequence ID" value="MDT3452256.1"/>
    <property type="molecule type" value="Genomic_DNA"/>
</dbReference>
<dbReference type="AlphaFoldDB" id="A0A1E3XL76"/>
<organism evidence="13 14">
    <name type="scientific">Pasteurella multocida</name>
    <dbReference type="NCBI Taxonomy" id="747"/>
    <lineage>
        <taxon>Bacteria</taxon>
        <taxon>Pseudomonadati</taxon>
        <taxon>Pseudomonadota</taxon>
        <taxon>Gammaproteobacteria</taxon>
        <taxon>Pasteurellales</taxon>
        <taxon>Pasteurellaceae</taxon>
        <taxon>Pasteurella</taxon>
    </lineage>
</organism>
<dbReference type="EMBL" id="JANJHC010000001">
    <property type="protein sequence ID" value="MDA5622092.1"/>
    <property type="molecule type" value="Genomic_DNA"/>
</dbReference>
<dbReference type="PANTHER" id="PTHR35011">
    <property type="entry name" value="2,3-DIKETO-L-GULONATE TRAP TRANSPORTER SMALL PERMEASE PROTEIN YIAM"/>
    <property type="match status" value="1"/>
</dbReference>
<evidence type="ECO:0000256" key="5">
    <source>
        <dbReference type="ARBA" id="ARBA00022692"/>
    </source>
</evidence>
<proteinExistence type="inferred from homology"/>
<accession>A0A1E3XL76</accession>
<evidence type="ECO:0000256" key="4">
    <source>
        <dbReference type="ARBA" id="ARBA00022519"/>
    </source>
</evidence>
<evidence type="ECO:0000313" key="12">
    <source>
        <dbReference type="EMBL" id="MDT3452256.1"/>
    </source>
</evidence>
<evidence type="ECO:0000259" key="10">
    <source>
        <dbReference type="Pfam" id="PF04290"/>
    </source>
</evidence>
<gene>
    <name evidence="13" type="ORF">C2800_02000</name>
    <name evidence="11" type="ORF">NM948_00740</name>
    <name evidence="12" type="ORF">NQF69_05635</name>
</gene>
<comment type="similarity">
    <text evidence="8 9">Belongs to the TRAP transporter small permease family.</text>
</comment>
<evidence type="ECO:0000256" key="6">
    <source>
        <dbReference type="ARBA" id="ARBA00022989"/>
    </source>
</evidence>
<dbReference type="InterPro" id="IPR007387">
    <property type="entry name" value="TRAP_DctQ"/>
</dbReference>
<keyword evidence="3" id="KW-1003">Cell membrane</keyword>
<evidence type="ECO:0000256" key="7">
    <source>
        <dbReference type="ARBA" id="ARBA00023136"/>
    </source>
</evidence>
<feature type="domain" description="Tripartite ATP-independent periplasmic transporters DctQ component" evidence="10">
    <location>
        <begin position="66"/>
        <end position="184"/>
    </location>
</feature>
<dbReference type="InterPro" id="IPR055348">
    <property type="entry name" value="DctQ"/>
</dbReference>
<evidence type="ECO:0000313" key="11">
    <source>
        <dbReference type="EMBL" id="MDA5622092.1"/>
    </source>
</evidence>
<comment type="subcellular location">
    <subcellularLocation>
        <location evidence="1 9">Cell inner membrane</location>
        <topology evidence="1 9">Multi-pass membrane protein</topology>
    </subcellularLocation>
</comment>
<evidence type="ECO:0000256" key="1">
    <source>
        <dbReference type="ARBA" id="ARBA00004429"/>
    </source>
</evidence>
<dbReference type="PANTHER" id="PTHR35011:SF2">
    <property type="entry name" value="2,3-DIKETO-L-GULONATE TRAP TRANSPORTER SMALL PERMEASE PROTEIN YIAM"/>
    <property type="match status" value="1"/>
</dbReference>
<keyword evidence="6 9" id="KW-1133">Transmembrane helix</keyword>
<dbReference type="GeneID" id="77207627"/>
<evidence type="ECO:0000256" key="8">
    <source>
        <dbReference type="ARBA" id="ARBA00038436"/>
    </source>
</evidence>
<reference evidence="12" key="3">
    <citation type="submission" date="2022-07" db="EMBL/GenBank/DDBJ databases">
        <title>Sequence of Pasteurella multocoda 17BRD-035.</title>
        <authorList>
            <person name="Roy Chowdhury P."/>
            <person name="Alhamami T."/>
            <person name="Trott D.J."/>
            <person name="Djordvevic S.P."/>
        </authorList>
    </citation>
    <scope>NUCLEOTIDE SEQUENCE</scope>
    <source>
        <strain evidence="12">17BRD-035</strain>
    </source>
</reference>
<keyword evidence="5 9" id="KW-0812">Transmembrane</keyword>
<reference evidence="11" key="2">
    <citation type="submission" date="2022-07" db="EMBL/GenBank/DDBJ databases">
        <title>Genome-based characterization of novel serogroup A variants of Pasteurella multocida.</title>
        <authorList>
            <person name="Prajapati A."/>
            <person name="Yogisharadhya R."/>
            <person name="Mohanty N."/>
            <person name="Chanda M."/>
            <person name="Mendem S.K."/>
            <person name="Siddaramappa S."/>
            <person name="Shivachandra S.B."/>
        </authorList>
    </citation>
    <scope>NUCLEOTIDE SEQUENCE</scope>
    <source>
        <strain evidence="11">NIVEDIPm19</strain>
    </source>
</reference>
<dbReference type="Proteomes" id="UP001182304">
    <property type="component" value="Unassembled WGS sequence"/>
</dbReference>
<dbReference type="GO" id="GO:0015740">
    <property type="term" value="P:C4-dicarboxylate transport"/>
    <property type="evidence" value="ECO:0007669"/>
    <property type="project" value="TreeGrafter"/>
</dbReference>
<comment type="function">
    <text evidence="9">Part of the tripartite ATP-independent periplasmic (TRAP) transport system.</text>
</comment>
<keyword evidence="2 9" id="KW-0813">Transport</keyword>
<dbReference type="Proteomes" id="UP000540079">
    <property type="component" value="Unassembled WGS sequence"/>
</dbReference>
<comment type="caution">
    <text evidence="13">The sequence shown here is derived from an EMBL/GenBank/DDBJ whole genome shotgun (WGS) entry which is preliminary data.</text>
</comment>
<keyword evidence="7 9" id="KW-0472">Membrane</keyword>
<dbReference type="EMBL" id="PPVL01000001">
    <property type="protein sequence ID" value="NNI78215.1"/>
    <property type="molecule type" value="Genomic_DNA"/>
</dbReference>
<protein>
    <recommendedName>
        <fullName evidence="9">TRAP transporter small permease protein</fullName>
    </recommendedName>
</protein>
<feature type="transmembrane region" description="Helical" evidence="9">
    <location>
        <begin position="157"/>
        <end position="176"/>
    </location>
</feature>
<comment type="caution">
    <text evidence="9">Lacks conserved residue(s) required for the propagation of feature annotation.</text>
</comment>
<evidence type="ECO:0000256" key="9">
    <source>
        <dbReference type="RuleBase" id="RU369079"/>
    </source>
</evidence>
<feature type="transmembrane region" description="Helical" evidence="9">
    <location>
        <begin position="14"/>
        <end position="33"/>
    </location>
</feature>
<dbReference type="GO" id="GO:0022857">
    <property type="term" value="F:transmembrane transporter activity"/>
    <property type="evidence" value="ECO:0007669"/>
    <property type="project" value="UniProtKB-UniRule"/>
</dbReference>
<dbReference type="KEGG" id="pmul:DR93_1786"/>
<evidence type="ECO:0000256" key="3">
    <source>
        <dbReference type="ARBA" id="ARBA00022475"/>
    </source>
</evidence>
<sequence>MSSLKWFWERFEECLISILLAIMTLVTFFYVVFNNLYNVFFDLADRYPSIAGIAEPIGEFIMNVAQEMTWSIAITKACFGWLIFFGASYGVRTAGHIGVDAVVKLFARSTQRTLGIIACTVCIIYGILIASASYEWINAMYIANIGADDLHHFDIKLWQIGMIMPIGFTLIGIRFIEILVRILRGKQVGLGLADESGDAMKLAQGEEK</sequence>
<feature type="transmembrane region" description="Helical" evidence="9">
    <location>
        <begin position="113"/>
        <end position="137"/>
    </location>
</feature>
<name>A0A1E3XL76_PASMD</name>
<comment type="subunit">
    <text evidence="9">The complex comprises the extracytoplasmic solute receptor protein and the two transmembrane proteins.</text>
</comment>
<dbReference type="RefSeq" id="WP_005724665.1">
    <property type="nucleotide sequence ID" value="NZ_AP025519.1"/>
</dbReference>
<dbReference type="Pfam" id="PF04290">
    <property type="entry name" value="DctQ"/>
    <property type="match status" value="1"/>
</dbReference>
<dbReference type="Proteomes" id="UP001145481">
    <property type="component" value="Unassembled WGS sequence"/>
</dbReference>